<keyword evidence="1" id="KW-0812">Transmembrane</keyword>
<evidence type="ECO:0000259" key="2">
    <source>
        <dbReference type="Pfam" id="PF07811"/>
    </source>
</evidence>
<proteinExistence type="predicted"/>
<evidence type="ECO:0000313" key="3">
    <source>
        <dbReference type="EMBL" id="CUA94162.1"/>
    </source>
</evidence>
<dbReference type="Proteomes" id="UP000183900">
    <property type="component" value="Unassembled WGS sequence"/>
</dbReference>
<keyword evidence="1" id="KW-1133">Transmembrane helix</keyword>
<dbReference type="EMBL" id="CYHE01000003">
    <property type="protein sequence ID" value="CUA94162.1"/>
    <property type="molecule type" value="Genomic_DNA"/>
</dbReference>
<dbReference type="Pfam" id="PF07811">
    <property type="entry name" value="TadE"/>
    <property type="match status" value="1"/>
</dbReference>
<evidence type="ECO:0000256" key="1">
    <source>
        <dbReference type="SAM" id="Phobius"/>
    </source>
</evidence>
<keyword evidence="1" id="KW-0472">Membrane</keyword>
<gene>
    <name evidence="3" type="ORF">Ga0061067_10363</name>
</gene>
<reference evidence="4" key="1">
    <citation type="submission" date="2015-08" db="EMBL/GenBank/DDBJ databases">
        <authorList>
            <person name="Varghese N."/>
        </authorList>
    </citation>
    <scope>NUCLEOTIDE SEQUENCE [LARGE SCALE GENOMIC DNA]</scope>
    <source>
        <strain evidence="4">DSM 23407</strain>
    </source>
</reference>
<sequence length="185" mass="20669">MQKVQQESQRKQRRGLFRAFRRDRSGATAIEFAIVALPFLAIIFAIIEFGLAFFVNRILDNSVADATRLIKTGQAQQQGLNEAQFRAAVCTQLTTALCNESRLEIDVRVFNSFSQISLPDLVDADGNSTGRSSYATGKGGQIVVARVIYRWPMFTSLLRTNAGDTGNMERLLISTAVFRNEPFPW</sequence>
<organism evidence="3 4">
    <name type="scientific">Pannonibacter indicus</name>
    <dbReference type="NCBI Taxonomy" id="466044"/>
    <lineage>
        <taxon>Bacteria</taxon>
        <taxon>Pseudomonadati</taxon>
        <taxon>Pseudomonadota</taxon>
        <taxon>Alphaproteobacteria</taxon>
        <taxon>Hyphomicrobiales</taxon>
        <taxon>Stappiaceae</taxon>
        <taxon>Pannonibacter</taxon>
    </lineage>
</organism>
<dbReference type="InterPro" id="IPR012495">
    <property type="entry name" value="TadE-like_dom"/>
</dbReference>
<dbReference type="AlphaFoldDB" id="A0A0K6HT21"/>
<protein>
    <submittedName>
        <fullName evidence="3">Flp pilus assembly protein TadG</fullName>
    </submittedName>
</protein>
<name>A0A0K6HT21_9HYPH</name>
<evidence type="ECO:0000313" key="4">
    <source>
        <dbReference type="Proteomes" id="UP000183900"/>
    </source>
</evidence>
<accession>A0A0K6HT21</accession>
<feature type="transmembrane region" description="Helical" evidence="1">
    <location>
        <begin position="28"/>
        <end position="55"/>
    </location>
</feature>
<feature type="domain" description="TadE-like" evidence="2">
    <location>
        <begin position="26"/>
        <end position="68"/>
    </location>
</feature>
<keyword evidence="4" id="KW-1185">Reference proteome</keyword>